<feature type="compositionally biased region" description="Polar residues" evidence="1">
    <location>
        <begin position="175"/>
        <end position="184"/>
    </location>
</feature>
<evidence type="ECO:0000256" key="1">
    <source>
        <dbReference type="SAM" id="MobiDB-lite"/>
    </source>
</evidence>
<dbReference type="PANTHER" id="PTHR45013">
    <property type="entry name" value="NACHT DOMAIN- AND WD REPEAT-CONTAINING PROTEIN 1"/>
    <property type="match status" value="1"/>
</dbReference>
<dbReference type="InterPro" id="IPR043365">
    <property type="entry name" value="NWD1"/>
</dbReference>
<name>A0AAV2KSS5_KNICA</name>
<dbReference type="EMBL" id="OZ035824">
    <property type="protein sequence ID" value="CAL1591683.1"/>
    <property type="molecule type" value="Genomic_DNA"/>
</dbReference>
<dbReference type="AlphaFoldDB" id="A0AAV2KSS5"/>
<evidence type="ECO:0000313" key="3">
    <source>
        <dbReference type="Proteomes" id="UP001497482"/>
    </source>
</evidence>
<keyword evidence="3" id="KW-1185">Reference proteome</keyword>
<feature type="region of interest" description="Disordered" evidence="1">
    <location>
        <begin position="132"/>
        <end position="153"/>
    </location>
</feature>
<accession>A0AAV2KSS5</accession>
<feature type="region of interest" description="Disordered" evidence="1">
    <location>
        <begin position="165"/>
        <end position="316"/>
    </location>
</feature>
<feature type="compositionally biased region" description="Polar residues" evidence="1">
    <location>
        <begin position="243"/>
        <end position="262"/>
    </location>
</feature>
<sequence length="509" mass="57016">MSSERKALMEKAHPELQTFCRSHGLVFEVVDLCWGLRSVPDSVRLEACEVFLHEIHKSRLVSFVPVFVVLLGQRYGQCSLPHLIPQKHFQMFLSKLSKNTDGLKLLNQWYCRDDNTVPPTYVLQPITAHLDHSEDVSPENKTKRESDSARWKSTERKLLQLLRTGARSAGLPPEESQSYCTSGNAPRGEPELLHLRATAPQVTPPEESQSYCTSGNAPRGEPELLHLRATAPQVTPPEERRSTAPQVTPPEESQSYCTSGNTPRGEEGYCTSGNTPRGEEEYCTSGNTPRGEEEYCTSGNAPRGEEENCTSGNTPRGEEGYCTSVFQREVELGVWSLGAEETSIVFVRDVPQKVKEVPKRLTRFRDLTAESVLDSEAQAQLSALRSRLLGGEVQKNLQSVELWRGGLDVRRKDHAQYLESVCEQFVSQLKARVEEALEEHRPRAVWGSVQQEAQQRESLTEEVTEHVSASVQLCAGVQVKHTLNLSSSSKSRVHGQFNRWFHTRHESGG</sequence>
<feature type="compositionally biased region" description="Polar residues" evidence="1">
    <location>
        <begin position="206"/>
        <end position="216"/>
    </location>
</feature>
<gene>
    <name evidence="2" type="ORF">KC01_LOCUS21039</name>
</gene>
<proteinExistence type="predicted"/>
<dbReference type="PANTHER" id="PTHR45013:SF1">
    <property type="entry name" value="NACHT DOMAIN- AND WD REPEAT-CONTAINING PROTEIN 1"/>
    <property type="match status" value="1"/>
</dbReference>
<evidence type="ECO:0000313" key="2">
    <source>
        <dbReference type="EMBL" id="CAL1591683.1"/>
    </source>
</evidence>
<organism evidence="2 3">
    <name type="scientific">Knipowitschia caucasica</name>
    <name type="common">Caucasian dwarf goby</name>
    <name type="synonym">Pomatoschistus caucasicus</name>
    <dbReference type="NCBI Taxonomy" id="637954"/>
    <lineage>
        <taxon>Eukaryota</taxon>
        <taxon>Metazoa</taxon>
        <taxon>Chordata</taxon>
        <taxon>Craniata</taxon>
        <taxon>Vertebrata</taxon>
        <taxon>Euteleostomi</taxon>
        <taxon>Actinopterygii</taxon>
        <taxon>Neopterygii</taxon>
        <taxon>Teleostei</taxon>
        <taxon>Neoteleostei</taxon>
        <taxon>Acanthomorphata</taxon>
        <taxon>Gobiaria</taxon>
        <taxon>Gobiiformes</taxon>
        <taxon>Gobioidei</taxon>
        <taxon>Gobiidae</taxon>
        <taxon>Gobiinae</taxon>
        <taxon>Knipowitschia</taxon>
    </lineage>
</organism>
<protein>
    <submittedName>
        <fullName evidence="2">Uncharacterized protein</fullName>
    </submittedName>
</protein>
<reference evidence="2 3" key="1">
    <citation type="submission" date="2024-04" db="EMBL/GenBank/DDBJ databases">
        <authorList>
            <person name="Waldvogel A.-M."/>
            <person name="Schoenle A."/>
        </authorList>
    </citation>
    <scope>NUCLEOTIDE SEQUENCE [LARGE SCALE GENOMIC DNA]</scope>
</reference>
<dbReference type="Proteomes" id="UP001497482">
    <property type="component" value="Chromosome 2"/>
</dbReference>